<reference evidence="5" key="1">
    <citation type="submission" date="2016-10" db="EMBL/GenBank/DDBJ databases">
        <authorList>
            <person name="Varghese N."/>
            <person name="Submissions S."/>
        </authorList>
    </citation>
    <scope>NUCLEOTIDE SEQUENCE [LARGE SCALE GENOMIC DNA]</scope>
    <source>
        <strain evidence="5">IBRC-M 10043</strain>
    </source>
</reference>
<organism evidence="4 5">
    <name type="scientific">Halorientalis persicus</name>
    <dbReference type="NCBI Taxonomy" id="1367881"/>
    <lineage>
        <taxon>Archaea</taxon>
        <taxon>Methanobacteriati</taxon>
        <taxon>Methanobacteriota</taxon>
        <taxon>Stenosarchaea group</taxon>
        <taxon>Halobacteria</taxon>
        <taxon>Halobacteriales</taxon>
        <taxon>Haloarculaceae</taxon>
        <taxon>Halorientalis</taxon>
    </lineage>
</organism>
<dbReference type="PANTHER" id="PTHR43877">
    <property type="entry name" value="AMINOALKYLPHOSPHONATE N-ACETYLTRANSFERASE-RELATED-RELATED"/>
    <property type="match status" value="1"/>
</dbReference>
<dbReference type="PROSITE" id="PS51186">
    <property type="entry name" value="GNAT"/>
    <property type="match status" value="1"/>
</dbReference>
<protein>
    <submittedName>
        <fullName evidence="4">Predicted N-acyltransferase, GNAT family</fullName>
    </submittedName>
</protein>
<dbReference type="Gene3D" id="3.40.630.30">
    <property type="match status" value="1"/>
</dbReference>
<dbReference type="InterPro" id="IPR050832">
    <property type="entry name" value="Bact_Acetyltransf"/>
</dbReference>
<keyword evidence="1 4" id="KW-0808">Transferase</keyword>
<evidence type="ECO:0000256" key="2">
    <source>
        <dbReference type="ARBA" id="ARBA00023315"/>
    </source>
</evidence>
<dbReference type="GO" id="GO:0016747">
    <property type="term" value="F:acyltransferase activity, transferring groups other than amino-acyl groups"/>
    <property type="evidence" value="ECO:0007669"/>
    <property type="project" value="InterPro"/>
</dbReference>
<evidence type="ECO:0000313" key="5">
    <source>
        <dbReference type="Proteomes" id="UP000198775"/>
    </source>
</evidence>
<gene>
    <name evidence="4" type="ORF">SAMN05216388_102149</name>
</gene>
<dbReference type="OrthoDB" id="111868at2157"/>
<name>A0A1H8T772_9EURY</name>
<dbReference type="InterPro" id="IPR000182">
    <property type="entry name" value="GNAT_dom"/>
</dbReference>
<proteinExistence type="predicted"/>
<feature type="domain" description="N-acetyltransferase" evidence="3">
    <location>
        <begin position="5"/>
        <end position="145"/>
    </location>
</feature>
<keyword evidence="2 4" id="KW-0012">Acyltransferase</keyword>
<keyword evidence="5" id="KW-1185">Reference proteome</keyword>
<dbReference type="Pfam" id="PF13673">
    <property type="entry name" value="Acetyltransf_10"/>
    <property type="match status" value="1"/>
</dbReference>
<dbReference type="SUPFAM" id="SSF55729">
    <property type="entry name" value="Acyl-CoA N-acyltransferases (Nat)"/>
    <property type="match status" value="1"/>
</dbReference>
<dbReference type="AlphaFoldDB" id="A0A1H8T772"/>
<dbReference type="RefSeq" id="WP_092662750.1">
    <property type="nucleotide sequence ID" value="NZ_FOCX01000021.1"/>
</dbReference>
<evidence type="ECO:0000313" key="4">
    <source>
        <dbReference type="EMBL" id="SEO86576.1"/>
    </source>
</evidence>
<dbReference type="CDD" id="cd04301">
    <property type="entry name" value="NAT_SF"/>
    <property type="match status" value="1"/>
</dbReference>
<accession>A0A1H8T772</accession>
<evidence type="ECO:0000259" key="3">
    <source>
        <dbReference type="PROSITE" id="PS51186"/>
    </source>
</evidence>
<evidence type="ECO:0000256" key="1">
    <source>
        <dbReference type="ARBA" id="ARBA00022679"/>
    </source>
</evidence>
<dbReference type="Proteomes" id="UP000198775">
    <property type="component" value="Unassembled WGS sequence"/>
</dbReference>
<dbReference type="InterPro" id="IPR016181">
    <property type="entry name" value="Acyl_CoA_acyltransferase"/>
</dbReference>
<dbReference type="EMBL" id="FOCX01000021">
    <property type="protein sequence ID" value="SEO86576.1"/>
    <property type="molecule type" value="Genomic_DNA"/>
</dbReference>
<sequence length="150" mass="16485">MVESGVVVADTEGKRADALAVRHAVFVEGQGIDEDRERDGLDGQATHVVAYDDGDAIGAARLREPEPGTGKVERVAVRENRRGEGWGRRVMATVHTAARERDLPRLVLHAQVAVEGFYRRLGYRTVSDEFEEAGIPHVEMVRALDRGGEI</sequence>